<dbReference type="GO" id="GO:0005634">
    <property type="term" value="C:nucleus"/>
    <property type="evidence" value="ECO:0007669"/>
    <property type="project" value="UniProtKB-SubCell"/>
</dbReference>
<dbReference type="InterPro" id="IPR000086">
    <property type="entry name" value="NUDIX_hydrolase_dom"/>
</dbReference>
<dbReference type="InterPro" id="IPR017423">
    <property type="entry name" value="TRM6"/>
</dbReference>
<protein>
    <recommendedName>
        <fullName evidence="12">Oxidized purine nucleoside triphosphate hydrolase</fullName>
        <ecNumber evidence="11">3.6.1.56</ecNumber>
    </recommendedName>
    <alternativeName>
        <fullName evidence="16">2-hydroxy-dATP diphosphatase</fullName>
    </alternativeName>
    <alternativeName>
        <fullName evidence="15">7,8-dihydro-8-oxoguanine triphosphatase</fullName>
    </alternativeName>
    <alternativeName>
        <fullName evidence="14">8-oxo-dGTPase</fullName>
    </alternativeName>
    <alternativeName>
        <fullName evidence="17">Methylated purine nucleoside triphosphate hydrolase</fullName>
    </alternativeName>
    <alternativeName>
        <fullName evidence="13">Nucleoside diphosphate-linked moiety X motif 1</fullName>
    </alternativeName>
    <alternativeName>
        <fullName evidence="3">tRNA (adenine(58)-N(1))-methyltransferase non-catalytic subunit TRM6</fullName>
    </alternativeName>
    <alternativeName>
        <fullName evidence="18">tRNA(m1A58)-methyltransferase subunit TRM6</fullName>
    </alternativeName>
</protein>
<evidence type="ECO:0000259" key="24">
    <source>
        <dbReference type="PROSITE" id="PS51462"/>
    </source>
</evidence>
<dbReference type="CDD" id="cd03427">
    <property type="entry name" value="NUDIX_MTH1_Nudt1"/>
    <property type="match status" value="1"/>
</dbReference>
<dbReference type="EC" id="3.6.1.56" evidence="11"/>
<dbReference type="PANTHER" id="PTHR12945">
    <property type="entry name" value="TRANSLATION INITIATION FACTOR EIF3-RELATED"/>
    <property type="match status" value="1"/>
</dbReference>
<comment type="catalytic activity">
    <reaction evidence="21">
        <text>N(6)-methyl-dATP + H2O = N(6)-methyl-dAMP + diphosphate + H(+)</text>
        <dbReference type="Rhea" id="RHEA:67604"/>
        <dbReference type="ChEBI" id="CHEBI:15377"/>
        <dbReference type="ChEBI" id="CHEBI:15378"/>
        <dbReference type="ChEBI" id="CHEBI:33019"/>
        <dbReference type="ChEBI" id="CHEBI:169976"/>
        <dbReference type="ChEBI" id="CHEBI:172872"/>
    </reaction>
    <physiologicalReaction direction="left-to-right" evidence="21">
        <dbReference type="Rhea" id="RHEA:67605"/>
    </physiologicalReaction>
</comment>
<dbReference type="PANTHER" id="PTHR12945:SF0">
    <property type="entry name" value="TRNA (ADENINE(58)-N(1))-METHYLTRANSFERASE NON-CATALYTIC SUBUNIT TRM6"/>
    <property type="match status" value="1"/>
</dbReference>
<evidence type="ECO:0000256" key="3">
    <source>
        <dbReference type="ARBA" id="ARBA00021704"/>
    </source>
</evidence>
<proteinExistence type="inferred from homology"/>
<feature type="region of interest" description="Disordered" evidence="23">
    <location>
        <begin position="278"/>
        <end position="298"/>
    </location>
</feature>
<feature type="region of interest" description="Disordered" evidence="23">
    <location>
        <begin position="411"/>
        <end position="442"/>
    </location>
</feature>
<comment type="similarity">
    <text evidence="2">Belongs to the TRM6/GCD10 family.</text>
</comment>
<evidence type="ECO:0000256" key="17">
    <source>
        <dbReference type="ARBA" id="ARBA00032071"/>
    </source>
</evidence>
<dbReference type="AlphaFoldDB" id="A0A553P9V7"/>
<evidence type="ECO:0000256" key="7">
    <source>
        <dbReference type="ARBA" id="ARBA00024448"/>
    </source>
</evidence>
<gene>
    <name evidence="25" type="ORF">TCAL_13722</name>
</gene>
<evidence type="ECO:0000256" key="16">
    <source>
        <dbReference type="ARBA" id="ARBA00031927"/>
    </source>
</evidence>
<dbReference type="GO" id="GO:0008828">
    <property type="term" value="F:dATP diphosphatase activity"/>
    <property type="evidence" value="ECO:0007669"/>
    <property type="project" value="UniProtKB-EC"/>
</dbReference>
<evidence type="ECO:0000256" key="12">
    <source>
        <dbReference type="ARBA" id="ARBA00026218"/>
    </source>
</evidence>
<feature type="domain" description="Nudix hydrolase" evidence="24">
    <location>
        <begin position="445"/>
        <end position="574"/>
    </location>
</feature>
<dbReference type="PROSITE" id="PS00893">
    <property type="entry name" value="NUDIX_BOX"/>
    <property type="match status" value="1"/>
</dbReference>
<dbReference type="Gene3D" id="3.40.50.150">
    <property type="entry name" value="Vaccinia Virus protein VP39"/>
    <property type="match status" value="1"/>
</dbReference>
<accession>A0A553P9V7</accession>
<evidence type="ECO:0000256" key="2">
    <source>
        <dbReference type="ARBA" id="ARBA00008320"/>
    </source>
</evidence>
<comment type="catalytic activity">
    <reaction evidence="9">
        <text>8-oxo-dGTP + H2O = 8-oxo-dGMP + diphosphate + H(+)</text>
        <dbReference type="Rhea" id="RHEA:31575"/>
        <dbReference type="ChEBI" id="CHEBI:15377"/>
        <dbReference type="ChEBI" id="CHEBI:15378"/>
        <dbReference type="ChEBI" id="CHEBI:33019"/>
        <dbReference type="ChEBI" id="CHEBI:63224"/>
        <dbReference type="ChEBI" id="CHEBI:77896"/>
    </reaction>
    <physiologicalReaction direction="left-to-right" evidence="9">
        <dbReference type="Rhea" id="RHEA:31576"/>
    </physiologicalReaction>
</comment>
<evidence type="ECO:0000256" key="5">
    <source>
        <dbReference type="ARBA" id="ARBA00022801"/>
    </source>
</evidence>
<dbReference type="STRING" id="6832.A0A553P9V7"/>
<evidence type="ECO:0000256" key="19">
    <source>
        <dbReference type="ARBA" id="ARBA00048002"/>
    </source>
</evidence>
<dbReference type="GO" id="GO:0031515">
    <property type="term" value="C:tRNA (m1A) methyltransferase complex"/>
    <property type="evidence" value="ECO:0007669"/>
    <property type="project" value="InterPro"/>
</dbReference>
<dbReference type="OMA" id="PLIDCYT"/>
<evidence type="ECO:0000256" key="6">
    <source>
        <dbReference type="ARBA" id="ARBA00023242"/>
    </source>
</evidence>
<evidence type="ECO:0000256" key="11">
    <source>
        <dbReference type="ARBA" id="ARBA00026103"/>
    </source>
</evidence>
<dbReference type="Gene3D" id="3.90.79.10">
    <property type="entry name" value="Nucleoside Triphosphate Pyrophosphohydrolase"/>
    <property type="match status" value="1"/>
</dbReference>
<comment type="subcellular location">
    <subcellularLocation>
        <location evidence="1">Nucleus</location>
    </subcellularLocation>
</comment>
<dbReference type="InterPro" id="IPR015797">
    <property type="entry name" value="NUDIX_hydrolase-like_dom_sf"/>
</dbReference>
<evidence type="ECO:0000256" key="15">
    <source>
        <dbReference type="ARBA" id="ARBA00030682"/>
    </source>
</evidence>
<comment type="catalytic activity">
    <reaction evidence="7">
        <text>8-oxo-dATP + H2O = 8-oxo-dAMP + diphosphate + H(+)</text>
        <dbReference type="Rhea" id="RHEA:65396"/>
        <dbReference type="ChEBI" id="CHEBI:15377"/>
        <dbReference type="ChEBI" id="CHEBI:15378"/>
        <dbReference type="ChEBI" id="CHEBI:33019"/>
        <dbReference type="ChEBI" id="CHEBI:71361"/>
        <dbReference type="ChEBI" id="CHEBI:172871"/>
    </reaction>
    <physiologicalReaction direction="left-to-right" evidence="7">
        <dbReference type="Rhea" id="RHEA:65397"/>
    </physiologicalReaction>
</comment>
<evidence type="ECO:0000313" key="26">
    <source>
        <dbReference type="Proteomes" id="UP000318571"/>
    </source>
</evidence>
<evidence type="ECO:0000256" key="13">
    <source>
        <dbReference type="ARBA" id="ARBA00029673"/>
    </source>
</evidence>
<keyword evidence="5" id="KW-0378">Hydrolase</keyword>
<keyword evidence="6" id="KW-0539">Nucleus</keyword>
<comment type="caution">
    <text evidence="25">The sequence shown here is derived from an EMBL/GenBank/DDBJ whole genome shotgun (WGS) entry which is preliminary data.</text>
</comment>
<dbReference type="GO" id="GO:0008413">
    <property type="term" value="F:8-oxo-7,8-dihydroguanosine triphosphate pyrophosphatase activity"/>
    <property type="evidence" value="ECO:0007669"/>
    <property type="project" value="InterPro"/>
</dbReference>
<dbReference type="PRINTS" id="PR01403">
    <property type="entry name" value="8OXTPHPHTASE"/>
</dbReference>
<evidence type="ECO:0000256" key="8">
    <source>
        <dbReference type="ARBA" id="ARBA00024459"/>
    </source>
</evidence>
<dbReference type="GO" id="GO:0042262">
    <property type="term" value="P:DNA protection"/>
    <property type="evidence" value="ECO:0007669"/>
    <property type="project" value="InterPro"/>
</dbReference>
<evidence type="ECO:0000256" key="1">
    <source>
        <dbReference type="ARBA" id="ARBA00004123"/>
    </source>
</evidence>
<evidence type="ECO:0000256" key="23">
    <source>
        <dbReference type="SAM" id="MobiDB-lite"/>
    </source>
</evidence>
<evidence type="ECO:0000256" key="10">
    <source>
        <dbReference type="ARBA" id="ARBA00024596"/>
    </source>
</evidence>
<evidence type="ECO:0000256" key="4">
    <source>
        <dbReference type="ARBA" id="ARBA00022694"/>
    </source>
</evidence>
<comment type="catalytic activity">
    <reaction evidence="20">
        <text>O(6)-methyl-dGTP + H2O = O(6)-methyl-dGMP + diphosphate + H(+)</text>
        <dbReference type="Rhea" id="RHEA:67600"/>
        <dbReference type="ChEBI" id="CHEBI:15377"/>
        <dbReference type="ChEBI" id="CHEBI:15378"/>
        <dbReference type="ChEBI" id="CHEBI:33019"/>
        <dbReference type="ChEBI" id="CHEBI:169974"/>
        <dbReference type="ChEBI" id="CHEBI:169975"/>
    </reaction>
    <physiologicalReaction direction="left-to-right" evidence="20">
        <dbReference type="Rhea" id="RHEA:67601"/>
    </physiologicalReaction>
</comment>
<feature type="compositionally biased region" description="Pro residues" evidence="23">
    <location>
        <begin position="283"/>
        <end position="292"/>
    </location>
</feature>
<evidence type="ECO:0000313" key="25">
    <source>
        <dbReference type="EMBL" id="TRY74460.1"/>
    </source>
</evidence>
<sequence>MSLTIEAGQVVILQKAGYARTLTFKPQSALVKLGQDQVDLSALQGRPFDTWFEMVPHTEKRKRTWALRPTDSVPDLEALFLEGPETPTDSTDSKDPKDNRSLEDINASQKLSKVEIEAMRDSGQSGHQVMAKLIENSDSFGQKTAFSQAKFLKKKAKKYHDFIQIRRPSIRLLMDLQYAKDPMNILNLRVDSLAQLLNMANVRSGGRYIILESGTQGLVVASALERLGSAGRLVHVYQTGCPQTNALTNMNFSASALAQIHTLNMFHLRSLEQGEDITRMHTAPPPSGPAPPRQSFRESSVQSYQLMRDCTMDGLILCTKQHPQNLLLHLMKYLAPSRPFAVFCPYKEPLLDTYIAVKDTGRAIMVTLSETWLRNYQVLPNRTHPHVMMSGGGGYLLTGIVVDNTEGPEFQAAQPIPDEAGQDKGRKNKRFKRSPLVMNGDSPRPSKKVLTLVLVQRDQELLLGYKKRGFGQGKTNGFGGKVEQGETILEGAIRELLEESGVVAQPEDMDKVGEIVFEFKDDPVLLEVHVFLTKVFSGEVVETEEMRPKWFQIDNLPFDQMWVDDELWYPKVLAGQKIKAYFLFEGHETILKTDLRVVEDFS</sequence>
<dbReference type="SUPFAM" id="SSF55811">
    <property type="entry name" value="Nudix"/>
    <property type="match status" value="1"/>
</dbReference>
<comment type="catalytic activity">
    <reaction evidence="19">
        <text>N(6)-methyl-ATP + H2O = N(6)-methyl-AMP + diphosphate + H(+)</text>
        <dbReference type="Rhea" id="RHEA:67608"/>
        <dbReference type="ChEBI" id="CHEBI:15377"/>
        <dbReference type="ChEBI" id="CHEBI:15378"/>
        <dbReference type="ChEBI" id="CHEBI:33019"/>
        <dbReference type="ChEBI" id="CHEBI:144842"/>
        <dbReference type="ChEBI" id="CHEBI:172873"/>
    </reaction>
    <physiologicalReaction direction="left-to-right" evidence="19">
        <dbReference type="Rhea" id="RHEA:67609"/>
    </physiologicalReaction>
</comment>
<dbReference type="InterPro" id="IPR029063">
    <property type="entry name" value="SAM-dependent_MTases_sf"/>
</dbReference>
<dbReference type="InterPro" id="IPR003563">
    <property type="entry name" value="8ODP"/>
</dbReference>
<dbReference type="InterPro" id="IPR020084">
    <property type="entry name" value="NUDIX_hydrolase_CS"/>
</dbReference>
<dbReference type="EMBL" id="VCGU01000005">
    <property type="protein sequence ID" value="TRY74460.1"/>
    <property type="molecule type" value="Genomic_DNA"/>
</dbReference>
<evidence type="ECO:0000256" key="14">
    <source>
        <dbReference type="ARBA" id="ARBA00030634"/>
    </source>
</evidence>
<evidence type="ECO:0000256" key="18">
    <source>
        <dbReference type="ARBA" id="ARBA00032319"/>
    </source>
</evidence>
<evidence type="ECO:0000256" key="21">
    <source>
        <dbReference type="ARBA" id="ARBA00049032"/>
    </source>
</evidence>
<evidence type="ECO:0000256" key="22">
    <source>
        <dbReference type="ARBA" id="ARBA00053094"/>
    </source>
</evidence>
<dbReference type="GO" id="GO:0030488">
    <property type="term" value="P:tRNA methylation"/>
    <property type="evidence" value="ECO:0007669"/>
    <property type="project" value="InterPro"/>
</dbReference>
<comment type="catalytic activity">
    <reaction evidence="10">
        <text>2-oxo-ATP + H2O = 2-oxo-AMP + diphosphate + H(+)</text>
        <dbReference type="Rhea" id="RHEA:67392"/>
        <dbReference type="ChEBI" id="CHEBI:15377"/>
        <dbReference type="ChEBI" id="CHEBI:15378"/>
        <dbReference type="ChEBI" id="CHEBI:33019"/>
        <dbReference type="ChEBI" id="CHEBI:71395"/>
        <dbReference type="ChEBI" id="CHEBI:172878"/>
    </reaction>
    <physiologicalReaction direction="left-to-right" evidence="10">
        <dbReference type="Rhea" id="RHEA:67393"/>
    </physiologicalReaction>
</comment>
<dbReference type="Proteomes" id="UP000318571">
    <property type="component" value="Chromosome 2"/>
</dbReference>
<evidence type="ECO:0000256" key="20">
    <source>
        <dbReference type="ARBA" id="ARBA00048894"/>
    </source>
</evidence>
<organism evidence="25 26">
    <name type="scientific">Tigriopus californicus</name>
    <name type="common">Marine copepod</name>
    <dbReference type="NCBI Taxonomy" id="6832"/>
    <lineage>
        <taxon>Eukaryota</taxon>
        <taxon>Metazoa</taxon>
        <taxon>Ecdysozoa</taxon>
        <taxon>Arthropoda</taxon>
        <taxon>Crustacea</taxon>
        <taxon>Multicrustacea</taxon>
        <taxon>Hexanauplia</taxon>
        <taxon>Copepoda</taxon>
        <taxon>Harpacticoida</taxon>
        <taxon>Harpacticidae</taxon>
        <taxon>Tigriopus</taxon>
    </lineage>
</organism>
<keyword evidence="26" id="KW-1185">Reference proteome</keyword>
<dbReference type="PROSITE" id="PS51462">
    <property type="entry name" value="NUDIX"/>
    <property type="match status" value="1"/>
</dbReference>
<name>A0A553P9V7_TIGCA</name>
<comment type="function">
    <text evidence="22">Oxidized purine nucleoside triphosphate hydrolase which is a prominent sanitizer of the oxidized nucleotide pool. Catalyzes the hydrolysis of 2-oxo-dATP (2-hydroxy-dATP) into 2-oxo-dAMP. Also has a significant hydrolase activity toward 2-oxo-ATP, 8-oxo-dGTP and 8-oxo-dATP. Through the hydrolysis of oxidized purine nucleoside triphosphates, prevents their incorporation into DNA and the subsequent transversions A:T to C:G and G:C to T:A. Also catalyzes the hydrolysis of methylated purine nucleoside triphosphate preventing their integration into DNA. Through this antimutagenic activity protects cells from oxidative stress.</text>
</comment>
<evidence type="ECO:0000256" key="9">
    <source>
        <dbReference type="ARBA" id="ARBA00024486"/>
    </source>
</evidence>
<feature type="region of interest" description="Disordered" evidence="23">
    <location>
        <begin position="81"/>
        <end position="106"/>
    </location>
</feature>
<dbReference type="Pfam" id="PF04189">
    <property type="entry name" value="Gcd10p"/>
    <property type="match status" value="1"/>
</dbReference>
<reference evidence="25 26" key="1">
    <citation type="journal article" date="2018" name="Nat. Ecol. Evol.">
        <title>Genomic signatures of mitonuclear coevolution across populations of Tigriopus californicus.</title>
        <authorList>
            <person name="Barreto F.S."/>
            <person name="Watson E.T."/>
            <person name="Lima T.G."/>
            <person name="Willett C.S."/>
            <person name="Edmands S."/>
            <person name="Li W."/>
            <person name="Burton R.S."/>
        </authorList>
    </citation>
    <scope>NUCLEOTIDE SEQUENCE [LARGE SCALE GENOMIC DNA]</scope>
    <source>
        <strain evidence="25 26">San Diego</strain>
    </source>
</reference>
<comment type="catalytic activity">
    <reaction evidence="8">
        <text>2-oxo-dATP + H2O = 2-oxo-dAMP + diphosphate + H(+)</text>
        <dbReference type="Rhea" id="RHEA:31583"/>
        <dbReference type="ChEBI" id="CHEBI:15377"/>
        <dbReference type="ChEBI" id="CHEBI:15378"/>
        <dbReference type="ChEBI" id="CHEBI:33019"/>
        <dbReference type="ChEBI" id="CHEBI:63212"/>
        <dbReference type="ChEBI" id="CHEBI:77897"/>
        <dbReference type="EC" id="3.6.1.56"/>
    </reaction>
    <physiologicalReaction direction="left-to-right" evidence="8">
        <dbReference type="Rhea" id="RHEA:31584"/>
    </physiologicalReaction>
</comment>
<keyword evidence="4" id="KW-0819">tRNA processing</keyword>
<dbReference type="Pfam" id="PF00293">
    <property type="entry name" value="NUDIX"/>
    <property type="match status" value="1"/>
</dbReference>
<feature type="compositionally biased region" description="Basic and acidic residues" evidence="23">
    <location>
        <begin position="91"/>
        <end position="103"/>
    </location>
</feature>